<feature type="compositionally biased region" description="Low complexity" evidence="1">
    <location>
        <begin position="12"/>
        <end position="40"/>
    </location>
</feature>
<name>A0ABS0J375_9BACT</name>
<dbReference type="Proteomes" id="UP001194469">
    <property type="component" value="Unassembled WGS sequence"/>
</dbReference>
<feature type="compositionally biased region" description="Polar residues" evidence="1">
    <location>
        <begin position="1"/>
        <end position="11"/>
    </location>
</feature>
<feature type="region of interest" description="Disordered" evidence="1">
    <location>
        <begin position="1"/>
        <end position="138"/>
    </location>
</feature>
<sequence>VAPATSPATSDVTAPVQQPQSAPAAPASRQAAPATPSARPDQGVGAPVRQEQQDPQERQDQLDRQDEGLRTVPTSRSARSGGRDRAAPPEIEDAREGLHRYDPDTFDPDATTPDGRGGDDGVVPPLRRFPNVAPEDGQ</sequence>
<comment type="caution">
    <text evidence="2">The sequence shown here is derived from an EMBL/GenBank/DDBJ whole genome shotgun (WGS) entry which is preliminary data.</text>
</comment>
<organism evidence="2 3">
    <name type="scientific">Nitratidesulfovibrio oxamicus</name>
    <dbReference type="NCBI Taxonomy" id="32016"/>
    <lineage>
        <taxon>Bacteria</taxon>
        <taxon>Pseudomonadati</taxon>
        <taxon>Thermodesulfobacteriota</taxon>
        <taxon>Desulfovibrionia</taxon>
        <taxon>Desulfovibrionales</taxon>
        <taxon>Desulfovibrionaceae</taxon>
        <taxon>Nitratidesulfovibrio</taxon>
    </lineage>
</organism>
<evidence type="ECO:0000256" key="1">
    <source>
        <dbReference type="SAM" id="MobiDB-lite"/>
    </source>
</evidence>
<feature type="non-terminal residue" evidence="2">
    <location>
        <position position="1"/>
    </location>
</feature>
<reference evidence="2 3" key="1">
    <citation type="submission" date="2019-08" db="EMBL/GenBank/DDBJ databases">
        <authorList>
            <person name="Luo N."/>
        </authorList>
    </citation>
    <scope>NUCLEOTIDE SEQUENCE [LARGE SCALE GENOMIC DNA]</scope>
    <source>
        <strain evidence="2 3">NCIMB 9442</strain>
    </source>
</reference>
<keyword evidence="3" id="KW-1185">Reference proteome</keyword>
<protein>
    <submittedName>
        <fullName evidence="2">Penicillin-binding protein 2</fullName>
    </submittedName>
</protein>
<accession>A0ABS0J375</accession>
<feature type="compositionally biased region" description="Basic and acidic residues" evidence="1">
    <location>
        <begin position="51"/>
        <end position="69"/>
    </location>
</feature>
<gene>
    <name evidence="2" type="ORF">FVW20_06315</name>
</gene>
<evidence type="ECO:0000313" key="2">
    <source>
        <dbReference type="EMBL" id="MBG3876650.1"/>
    </source>
</evidence>
<evidence type="ECO:0000313" key="3">
    <source>
        <dbReference type="Proteomes" id="UP001194469"/>
    </source>
</evidence>
<dbReference type="EMBL" id="VRYY01000144">
    <property type="protein sequence ID" value="MBG3876650.1"/>
    <property type="molecule type" value="Genomic_DNA"/>
</dbReference>
<proteinExistence type="predicted"/>
<feature type="compositionally biased region" description="Basic and acidic residues" evidence="1">
    <location>
        <begin position="81"/>
        <end position="103"/>
    </location>
</feature>